<dbReference type="RefSeq" id="WP_190073661.1">
    <property type="nucleotide sequence ID" value="NZ_BNBM01000015.1"/>
</dbReference>
<reference evidence="1 2" key="1">
    <citation type="submission" date="2024-06" db="EMBL/GenBank/DDBJ databases">
        <title>The Natural Products Discovery Center: Release of the First 8490 Sequenced Strains for Exploring Actinobacteria Biosynthetic Diversity.</title>
        <authorList>
            <person name="Kalkreuter E."/>
            <person name="Kautsar S.A."/>
            <person name="Yang D."/>
            <person name="Bader C.D."/>
            <person name="Teijaro C.N."/>
            <person name="Fluegel L."/>
            <person name="Davis C.M."/>
            <person name="Simpson J.R."/>
            <person name="Lauterbach L."/>
            <person name="Steele A.D."/>
            <person name="Gui C."/>
            <person name="Meng S."/>
            <person name="Li G."/>
            <person name="Viehrig K."/>
            <person name="Ye F."/>
            <person name="Su P."/>
            <person name="Kiefer A.F."/>
            <person name="Nichols A."/>
            <person name="Cepeda A.J."/>
            <person name="Yan W."/>
            <person name="Fan B."/>
            <person name="Jiang Y."/>
            <person name="Adhikari A."/>
            <person name="Zheng C.-J."/>
            <person name="Schuster L."/>
            <person name="Cowan T.M."/>
            <person name="Smanski M.J."/>
            <person name="Chevrette M.G."/>
            <person name="De Carvalho L.P.S."/>
            <person name="Shen B."/>
        </authorList>
    </citation>
    <scope>NUCLEOTIDE SEQUENCE [LARGE SCALE GENOMIC DNA]</scope>
    <source>
        <strain evidence="1 2">NPDC000155</strain>
    </source>
</reference>
<keyword evidence="2" id="KW-1185">Reference proteome</keyword>
<dbReference type="Proteomes" id="UP001486207">
    <property type="component" value="Unassembled WGS sequence"/>
</dbReference>
<dbReference type="EMBL" id="JBEPFB010000020">
    <property type="protein sequence ID" value="MER7377896.1"/>
    <property type="molecule type" value="Genomic_DNA"/>
</dbReference>
<proteinExistence type="predicted"/>
<dbReference type="InterPro" id="IPR036736">
    <property type="entry name" value="ACP-like_sf"/>
</dbReference>
<name>A0ABV1Y205_9ACTN</name>
<comment type="caution">
    <text evidence="1">The sequence shown here is derived from an EMBL/GenBank/DDBJ whole genome shotgun (WGS) entry which is preliminary data.</text>
</comment>
<accession>A0ABV1Y205</accession>
<sequence length="84" mass="9270">MITDDEVAGLLRESGQLLEEWDSDTELSLDSLTFVWLVHLLEERHGIVVGPDDEEELAASDTIGALRGNLDRLIRDTEGARHGG</sequence>
<organism evidence="1 2">
    <name type="scientific">Streptomyces lanatus</name>
    <dbReference type="NCBI Taxonomy" id="66900"/>
    <lineage>
        <taxon>Bacteria</taxon>
        <taxon>Bacillati</taxon>
        <taxon>Actinomycetota</taxon>
        <taxon>Actinomycetes</taxon>
        <taxon>Kitasatosporales</taxon>
        <taxon>Streptomycetaceae</taxon>
        <taxon>Streptomyces</taxon>
    </lineage>
</organism>
<evidence type="ECO:0000313" key="2">
    <source>
        <dbReference type="Proteomes" id="UP001486207"/>
    </source>
</evidence>
<evidence type="ECO:0008006" key="3">
    <source>
        <dbReference type="Google" id="ProtNLM"/>
    </source>
</evidence>
<protein>
    <recommendedName>
        <fullName evidence="3">Acyl carrier protein</fullName>
    </recommendedName>
</protein>
<evidence type="ECO:0000313" key="1">
    <source>
        <dbReference type="EMBL" id="MER7377896.1"/>
    </source>
</evidence>
<dbReference type="Gene3D" id="1.10.1200.10">
    <property type="entry name" value="ACP-like"/>
    <property type="match status" value="1"/>
</dbReference>
<dbReference type="SUPFAM" id="SSF47336">
    <property type="entry name" value="ACP-like"/>
    <property type="match status" value="1"/>
</dbReference>
<gene>
    <name evidence="1" type="ORF">ABT384_35290</name>
</gene>